<organism evidence="1">
    <name type="scientific">marine sediment metagenome</name>
    <dbReference type="NCBI Taxonomy" id="412755"/>
    <lineage>
        <taxon>unclassified sequences</taxon>
        <taxon>metagenomes</taxon>
        <taxon>ecological metagenomes</taxon>
    </lineage>
</organism>
<reference evidence="1" key="1">
    <citation type="journal article" date="2014" name="Front. Microbiol.">
        <title>High frequency of phylogenetically diverse reductive dehalogenase-homologous genes in deep subseafloor sedimentary metagenomes.</title>
        <authorList>
            <person name="Kawai M."/>
            <person name="Futagami T."/>
            <person name="Toyoda A."/>
            <person name="Takaki Y."/>
            <person name="Nishi S."/>
            <person name="Hori S."/>
            <person name="Arai W."/>
            <person name="Tsubouchi T."/>
            <person name="Morono Y."/>
            <person name="Uchiyama I."/>
            <person name="Ito T."/>
            <person name="Fujiyama A."/>
            <person name="Inagaki F."/>
            <person name="Takami H."/>
        </authorList>
    </citation>
    <scope>NUCLEOTIDE SEQUENCE</scope>
    <source>
        <strain evidence="1">Expedition CK06-06</strain>
    </source>
</reference>
<dbReference type="EMBL" id="BART01004818">
    <property type="protein sequence ID" value="GAG57321.1"/>
    <property type="molecule type" value="Genomic_DNA"/>
</dbReference>
<comment type="caution">
    <text evidence="1">The sequence shown here is derived from an EMBL/GenBank/DDBJ whole genome shotgun (WGS) entry which is preliminary data.</text>
</comment>
<protein>
    <submittedName>
        <fullName evidence="1">Uncharacterized protein</fullName>
    </submittedName>
</protein>
<accession>X1AB06</accession>
<gene>
    <name evidence="1" type="ORF">S01H4_11727</name>
</gene>
<feature type="non-terminal residue" evidence="1">
    <location>
        <position position="1"/>
    </location>
</feature>
<name>X1AB06_9ZZZZ</name>
<sequence length="36" mass="4155">IRKGNIDIIILFEVFLDSCAQYATISSVVFFLDFKK</sequence>
<evidence type="ECO:0000313" key="1">
    <source>
        <dbReference type="EMBL" id="GAG57321.1"/>
    </source>
</evidence>
<dbReference type="AlphaFoldDB" id="X1AB06"/>
<proteinExistence type="predicted"/>